<evidence type="ECO:0000313" key="2">
    <source>
        <dbReference type="Proteomes" id="UP001595967"/>
    </source>
</evidence>
<name>A0ABV9GZJ1_9BURK</name>
<sequence length="167" mass="17406">AIPNANLGLRSRQAVKSKSGQNLQDANVLKLKITHGYALKVPLASTVTQFLLKWADDGKDPFISGLYAQRRIPLVTHVTVQMQSDGVESANLISIPGQGNGGHPVDPGFLEPPGKAPPECVTVGCTTIVDPSIPPGSGGENPPLLECPPGDINCTPLDEDGPVCSVP</sequence>
<keyword evidence="2" id="KW-1185">Reference proteome</keyword>
<proteinExistence type="predicted"/>
<comment type="caution">
    <text evidence="1">The sequence shown here is derived from an EMBL/GenBank/DDBJ whole genome shotgun (WGS) entry which is preliminary data.</text>
</comment>
<dbReference type="EMBL" id="JBHSEW010000028">
    <property type="protein sequence ID" value="MFC4623624.1"/>
    <property type="molecule type" value="Genomic_DNA"/>
</dbReference>
<accession>A0ABV9GZJ1</accession>
<gene>
    <name evidence="1" type="ORF">ACFO3A_15640</name>
</gene>
<dbReference type="Proteomes" id="UP001595967">
    <property type="component" value="Unassembled WGS sequence"/>
</dbReference>
<reference evidence="2" key="1">
    <citation type="journal article" date="2019" name="Int. J. Syst. Evol. Microbiol.">
        <title>The Global Catalogue of Microorganisms (GCM) 10K type strain sequencing project: providing services to taxonomists for standard genome sequencing and annotation.</title>
        <authorList>
            <consortium name="The Broad Institute Genomics Platform"/>
            <consortium name="The Broad Institute Genome Sequencing Center for Infectious Disease"/>
            <person name="Wu L."/>
            <person name="Ma J."/>
        </authorList>
    </citation>
    <scope>NUCLEOTIDE SEQUENCE [LARGE SCALE GENOMIC DNA]</scope>
    <source>
        <strain evidence="2">JCM 11650</strain>
    </source>
</reference>
<protein>
    <submittedName>
        <fullName evidence="1">Uncharacterized protein</fullName>
    </submittedName>
</protein>
<organism evidence="1 2">
    <name type="scientific">Comamonas nitrativorans</name>
    <dbReference type="NCBI Taxonomy" id="108437"/>
    <lineage>
        <taxon>Bacteria</taxon>
        <taxon>Pseudomonadati</taxon>
        <taxon>Pseudomonadota</taxon>
        <taxon>Betaproteobacteria</taxon>
        <taxon>Burkholderiales</taxon>
        <taxon>Comamonadaceae</taxon>
        <taxon>Comamonas</taxon>
    </lineage>
</organism>
<feature type="non-terminal residue" evidence="1">
    <location>
        <position position="1"/>
    </location>
</feature>
<evidence type="ECO:0000313" key="1">
    <source>
        <dbReference type="EMBL" id="MFC4623624.1"/>
    </source>
</evidence>